<proteinExistence type="predicted"/>
<protein>
    <submittedName>
        <fullName evidence="4">XRE family transcriptional regulator</fullName>
    </submittedName>
</protein>
<dbReference type="GO" id="GO:0003700">
    <property type="term" value="F:DNA-binding transcription factor activity"/>
    <property type="evidence" value="ECO:0007669"/>
    <property type="project" value="TreeGrafter"/>
</dbReference>
<dbReference type="InterPro" id="IPR050807">
    <property type="entry name" value="TransReg_Diox_bact_type"/>
</dbReference>
<dbReference type="Gene3D" id="1.10.260.40">
    <property type="entry name" value="lambda repressor-like DNA-binding domains"/>
    <property type="match status" value="2"/>
</dbReference>
<dbReference type="PANTHER" id="PTHR46797">
    <property type="entry name" value="HTH-TYPE TRANSCRIPTIONAL REGULATOR"/>
    <property type="match status" value="1"/>
</dbReference>
<name>A0A0U0ZSN7_9MYCO</name>
<dbReference type="InterPro" id="IPR001387">
    <property type="entry name" value="Cro/C1-type_HTH"/>
</dbReference>
<reference evidence="4 5" key="1">
    <citation type="submission" date="2015-03" db="EMBL/GenBank/DDBJ databases">
        <authorList>
            <person name="Murphy D."/>
        </authorList>
    </citation>
    <scope>NUCLEOTIDE SEQUENCE [LARGE SCALE GENOMIC DNA]</scope>
    <source>
        <strain evidence="4 5">PAP088</strain>
    </source>
</reference>
<feature type="domain" description="HTH cro/C1-type" evidence="3">
    <location>
        <begin position="13"/>
        <end position="68"/>
    </location>
</feature>
<dbReference type="GO" id="GO:0005829">
    <property type="term" value="C:cytosol"/>
    <property type="evidence" value="ECO:0007669"/>
    <property type="project" value="TreeGrafter"/>
</dbReference>
<dbReference type="GO" id="GO:0003677">
    <property type="term" value="F:DNA binding"/>
    <property type="evidence" value="ECO:0007669"/>
    <property type="project" value="UniProtKB-KW"/>
</dbReference>
<dbReference type="Proteomes" id="UP000045782">
    <property type="component" value="Unassembled WGS sequence"/>
</dbReference>
<evidence type="ECO:0000313" key="4">
    <source>
        <dbReference type="EMBL" id="CPV67008.1"/>
    </source>
</evidence>
<dbReference type="Pfam" id="PF01381">
    <property type="entry name" value="HTH_3"/>
    <property type="match status" value="2"/>
</dbReference>
<dbReference type="EMBL" id="CSWP01000009">
    <property type="protein sequence ID" value="CPV67008.1"/>
    <property type="molecule type" value="Genomic_DNA"/>
</dbReference>
<evidence type="ECO:0000256" key="2">
    <source>
        <dbReference type="SAM" id="MobiDB-lite"/>
    </source>
</evidence>
<dbReference type="PROSITE" id="PS50943">
    <property type="entry name" value="HTH_CROC1"/>
    <property type="match status" value="2"/>
</dbReference>
<evidence type="ECO:0000256" key="1">
    <source>
        <dbReference type="ARBA" id="ARBA00023125"/>
    </source>
</evidence>
<feature type="region of interest" description="Disordered" evidence="2">
    <location>
        <begin position="24"/>
        <end position="52"/>
    </location>
</feature>
<dbReference type="SUPFAM" id="SSF47413">
    <property type="entry name" value="lambda repressor-like DNA-binding domains"/>
    <property type="match status" value="2"/>
</dbReference>
<dbReference type="SMART" id="SM00530">
    <property type="entry name" value="HTH_XRE"/>
    <property type="match status" value="2"/>
</dbReference>
<dbReference type="CDD" id="cd00093">
    <property type="entry name" value="HTH_XRE"/>
    <property type="match status" value="2"/>
</dbReference>
<gene>
    <name evidence="4" type="ORF">ERS075579_04129</name>
</gene>
<sequence>MAATVRGFNRERLAELRVEGGLSREELGRRSEVDPSVLSRWESGEKGPSPESLARVARALGVVSADLIRIPPDERTLADLRELAGYSQVSLAKELEWTPDYLGKIEKGADLDDARAQHLAHFLRTDTETVLAAHDRVVVQALQERLNRAARRRAAAAAS</sequence>
<dbReference type="PANTHER" id="PTHR46797:SF1">
    <property type="entry name" value="METHYLPHOSPHONATE SYNTHASE"/>
    <property type="match status" value="1"/>
</dbReference>
<accession>A0A0U0ZSN7</accession>
<dbReference type="AlphaFoldDB" id="A0A0U0ZSN7"/>
<keyword evidence="1" id="KW-0238">DNA-binding</keyword>
<feature type="compositionally biased region" description="Basic and acidic residues" evidence="2">
    <location>
        <begin position="24"/>
        <end position="33"/>
    </location>
</feature>
<dbReference type="InterPro" id="IPR010982">
    <property type="entry name" value="Lambda_DNA-bd_dom_sf"/>
</dbReference>
<evidence type="ECO:0000313" key="5">
    <source>
        <dbReference type="Proteomes" id="UP000045782"/>
    </source>
</evidence>
<organism evidence="4 5">
    <name type="scientific">Mycobacteroides abscessus</name>
    <dbReference type="NCBI Taxonomy" id="36809"/>
    <lineage>
        <taxon>Bacteria</taxon>
        <taxon>Bacillati</taxon>
        <taxon>Actinomycetota</taxon>
        <taxon>Actinomycetes</taxon>
        <taxon>Mycobacteriales</taxon>
        <taxon>Mycobacteriaceae</taxon>
        <taxon>Mycobacteroides</taxon>
    </lineage>
</organism>
<feature type="domain" description="HTH cro/C1-type" evidence="3">
    <location>
        <begin position="77"/>
        <end position="130"/>
    </location>
</feature>
<evidence type="ECO:0000259" key="3">
    <source>
        <dbReference type="PROSITE" id="PS50943"/>
    </source>
</evidence>
<dbReference type="RefSeq" id="WP_052619153.1">
    <property type="nucleotide sequence ID" value="NZ_CSWP01000009.1"/>
</dbReference>